<proteinExistence type="predicted"/>
<dbReference type="KEGG" id="mlo:mlr0938"/>
<dbReference type="eggNOG" id="COG3108">
    <property type="taxonomic scope" value="Bacteria"/>
</dbReference>
<reference evidence="2 3" key="1">
    <citation type="journal article" date="2000" name="DNA Res.">
        <title>Complete genome structure of the nitrogen-fixing symbiotic bacterium Mesorhizobium loti.</title>
        <authorList>
            <person name="Kaneko T."/>
            <person name="Nakamura Y."/>
            <person name="Sato S."/>
            <person name="Asamizu E."/>
            <person name="Kato T."/>
            <person name="Sasamoto S."/>
            <person name="Watanabe A."/>
            <person name="Idesawa K."/>
            <person name="Ishikawa A."/>
            <person name="Kawashima K."/>
            <person name="Kimura T."/>
            <person name="Kishida Y."/>
            <person name="Kiyokawa C."/>
            <person name="Kohara M."/>
            <person name="Matsumoto M."/>
            <person name="Matsuno A."/>
            <person name="Mochizuki Y."/>
            <person name="Nakayama S."/>
            <person name="Nakazaki N."/>
            <person name="Shimpo S."/>
            <person name="Sugimoto M."/>
            <person name="Takeuchi C."/>
            <person name="Yamada M."/>
            <person name="Tabata S."/>
        </authorList>
    </citation>
    <scope>NUCLEOTIDE SEQUENCE [LARGE SCALE GENOMIC DNA]</scope>
    <source>
        <strain evidence="3">LMG 29417 / CECT 9101 / MAFF 303099</strain>
    </source>
</reference>
<dbReference type="InterPro" id="IPR009045">
    <property type="entry name" value="Zn_M74/Hedgehog-like"/>
</dbReference>
<evidence type="ECO:0000313" key="3">
    <source>
        <dbReference type="Proteomes" id="UP000000552"/>
    </source>
</evidence>
<protein>
    <submittedName>
        <fullName evidence="2">Mlr0938 protein</fullName>
    </submittedName>
</protein>
<organism evidence="2 3">
    <name type="scientific">Mesorhizobium japonicum (strain LMG 29417 / CECT 9101 / MAFF 303099)</name>
    <name type="common">Mesorhizobium loti (strain MAFF 303099)</name>
    <dbReference type="NCBI Taxonomy" id="266835"/>
    <lineage>
        <taxon>Bacteria</taxon>
        <taxon>Pseudomonadati</taxon>
        <taxon>Pseudomonadota</taxon>
        <taxon>Alphaproteobacteria</taxon>
        <taxon>Hyphomicrobiales</taxon>
        <taxon>Phyllobacteriaceae</taxon>
        <taxon>Mesorhizobium</taxon>
    </lineage>
</organism>
<dbReference type="Pfam" id="PF08291">
    <property type="entry name" value="Peptidase_M15_3"/>
    <property type="match status" value="1"/>
</dbReference>
<dbReference type="EMBL" id="BA000012">
    <property type="protein sequence ID" value="BAB48419.1"/>
    <property type="molecule type" value="Genomic_DNA"/>
</dbReference>
<accession>Q98LP4</accession>
<dbReference type="InterPro" id="IPR013230">
    <property type="entry name" value="Peptidase_M15A_C"/>
</dbReference>
<feature type="domain" description="Peptidase M15A C-terminal" evidence="1">
    <location>
        <begin position="309"/>
        <end position="412"/>
    </location>
</feature>
<name>Q98LP4_RHILO</name>
<gene>
    <name evidence="2" type="ordered locus">mlr0938</name>
</gene>
<dbReference type="AlphaFoldDB" id="Q98LP4"/>
<dbReference type="Proteomes" id="UP000000552">
    <property type="component" value="Chromosome"/>
</dbReference>
<dbReference type="SUPFAM" id="SSF55166">
    <property type="entry name" value="Hedgehog/DD-peptidase"/>
    <property type="match status" value="1"/>
</dbReference>
<dbReference type="Gene3D" id="3.30.1380.10">
    <property type="match status" value="1"/>
</dbReference>
<dbReference type="HOGENOM" id="CLU_054334_0_0_5"/>
<evidence type="ECO:0000259" key="1">
    <source>
        <dbReference type="Pfam" id="PF08291"/>
    </source>
</evidence>
<evidence type="ECO:0000313" key="2">
    <source>
        <dbReference type="EMBL" id="BAB48419.1"/>
    </source>
</evidence>
<sequence length="432" mass="44761">MLRRGRTDRTSRGNLTLKSAGWSLAKGERSAILAALCCVLLASCTSAGDPTMSVGMPGYNASASDVNVAATGKPIATADSTSQTTATQTTVMSEGDTALPEKVAYVPMAKPQAAFPLITPAGAETIAGQTPQALQQPAQTAQQTDAVAQKIAAADAAVTTPKPATAPVMNNPVYVTAGEAPQAEAPKKRGFLASMFGATPASATPAPLINTRSGEQPTAQAKPAPAAAAKPIITLASADSTAKPIQLASTGDDAGHITGSDALPGVRQTALFEIKRKSGLDDESDVDLNEDEGPIGGSYQVASAAGMARLAPNGLLKQNESVDVACLKPSLVRVLKTIEGHYGRKMVVTSGYRDPARNRRANGAKNSLHMYCAAADIQVPGVSKWELANYIRTMPGRGGVGTYCHTESVHVDVGPERDWNWRCRRRSGGDDG</sequence>